<dbReference type="SUPFAM" id="SSF52540">
    <property type="entry name" value="P-loop containing nucleoside triphosphate hydrolases"/>
    <property type="match status" value="1"/>
</dbReference>
<dbReference type="Pfam" id="PF02463">
    <property type="entry name" value="SMC_N"/>
    <property type="match status" value="1"/>
</dbReference>
<proteinExistence type="predicted"/>
<evidence type="ECO:0000313" key="5">
    <source>
        <dbReference type="Proteomes" id="UP000078348"/>
    </source>
</evidence>
<dbReference type="PANTHER" id="PTHR43977">
    <property type="entry name" value="STRUCTURAL MAINTENANCE OF CHROMOSOMES PROTEIN 3"/>
    <property type="match status" value="1"/>
</dbReference>
<dbReference type="EMBL" id="LXWW01000113">
    <property type="protein sequence ID" value="OAO15842.1"/>
    <property type="molecule type" value="Genomic_DNA"/>
</dbReference>
<feature type="coiled-coil region" evidence="1">
    <location>
        <begin position="601"/>
        <end position="631"/>
    </location>
</feature>
<dbReference type="Proteomes" id="UP000078348">
    <property type="component" value="Unassembled WGS sequence"/>
</dbReference>
<dbReference type="InterPro" id="IPR003395">
    <property type="entry name" value="RecF/RecN/SMC_N"/>
</dbReference>
<dbReference type="STRING" id="478820.A0A196SI41"/>
<evidence type="ECO:0000313" key="4">
    <source>
        <dbReference type="EMBL" id="OAO15842.1"/>
    </source>
</evidence>
<evidence type="ECO:0000259" key="3">
    <source>
        <dbReference type="Pfam" id="PF02463"/>
    </source>
</evidence>
<feature type="domain" description="RecF/RecN/SMC N-terminal" evidence="3">
    <location>
        <begin position="7"/>
        <end position="1003"/>
    </location>
</feature>
<dbReference type="OrthoDB" id="552327at2759"/>
<feature type="region of interest" description="Disordered" evidence="2">
    <location>
        <begin position="304"/>
        <end position="324"/>
    </location>
</feature>
<keyword evidence="1" id="KW-0175">Coiled coil</keyword>
<organism evidence="4 5">
    <name type="scientific">Blastocystis sp. subtype 1 (strain ATCC 50177 / NandII)</name>
    <dbReference type="NCBI Taxonomy" id="478820"/>
    <lineage>
        <taxon>Eukaryota</taxon>
        <taxon>Sar</taxon>
        <taxon>Stramenopiles</taxon>
        <taxon>Bigyra</taxon>
        <taxon>Opalozoa</taxon>
        <taxon>Opalinata</taxon>
        <taxon>Blastocystidae</taxon>
        <taxon>Blastocystis</taxon>
    </lineage>
</organism>
<protein>
    <submittedName>
        <fullName evidence="4">SMC2,structural maintenance of chromosomes protein 2</fullName>
    </submittedName>
</protein>
<name>A0A196SI41_BLAHN</name>
<comment type="caution">
    <text evidence="4">The sequence shown here is derived from an EMBL/GenBank/DDBJ whole genome shotgun (WGS) entry which is preliminary data.</text>
</comment>
<gene>
    <name evidence="4" type="ORF">AV274_2424</name>
</gene>
<evidence type="ECO:0000256" key="1">
    <source>
        <dbReference type="SAM" id="Coils"/>
    </source>
</evidence>
<evidence type="ECO:0000256" key="2">
    <source>
        <dbReference type="SAM" id="MobiDB-lite"/>
    </source>
</evidence>
<dbReference type="AlphaFoldDB" id="A0A196SI41"/>
<reference evidence="4 5" key="1">
    <citation type="submission" date="2016-05" db="EMBL/GenBank/DDBJ databases">
        <title>Nuclear genome of Blastocystis sp. subtype 1 NandII.</title>
        <authorList>
            <person name="Gentekaki E."/>
            <person name="Curtis B."/>
            <person name="Stairs C."/>
            <person name="Eme L."/>
            <person name="Herman E."/>
            <person name="Klimes V."/>
            <person name="Arias M.C."/>
            <person name="Elias M."/>
            <person name="Hilliou F."/>
            <person name="Klute M."/>
            <person name="Malik S.-B."/>
            <person name="Pightling A."/>
            <person name="Rachubinski R."/>
            <person name="Salas D."/>
            <person name="Schlacht A."/>
            <person name="Suga H."/>
            <person name="Archibald J."/>
            <person name="Ball S.G."/>
            <person name="Clark G."/>
            <person name="Dacks J."/>
            <person name="Van Der Giezen M."/>
            <person name="Tsaousis A."/>
            <person name="Roger A."/>
        </authorList>
    </citation>
    <scope>NUCLEOTIDE SEQUENCE [LARGE SCALE GENOMIC DNA]</scope>
    <source>
        <strain evidence="5">ATCC 50177 / NandII</strain>
    </source>
</reference>
<feature type="coiled-coil region" evidence="1">
    <location>
        <begin position="683"/>
        <end position="815"/>
    </location>
</feature>
<dbReference type="InterPro" id="IPR027417">
    <property type="entry name" value="P-loop_NTPase"/>
</dbReference>
<accession>A0A196SI41</accession>
<keyword evidence="5" id="KW-1185">Reference proteome</keyword>
<dbReference type="Gene3D" id="3.40.50.300">
    <property type="entry name" value="P-loop containing nucleotide triphosphate hydrolases"/>
    <property type="match status" value="2"/>
</dbReference>
<sequence>MSHSTFYLKEVTVSNFKSYGNQLTIPFSRELNCIVGKNGCGKSALLDAICCCLGVDYRRLRVERYSEFITHLDAKNPDQCSVQLLFQHTTKASETIRIWFSCDSKDNVSFRYNGKSLSRERLRSAVQEQLGLSVAPNPLFLIQQNRVQNFGLDSSAFLVNYIQETNGTNQFLSFLRDYSKDRQKSEETRLRIQQKLQECRAAIHRSEEEERASHRKEEVVKELEEVGQRLRDQEELLYTSQLHQHEATVSRLKEELSVVARRREEEEKANEARQRERMKRKRERAEWVCQGQELESRAKRIGEEMGQLERRGEQQRQAADEASQRAETLGAAIRALETEAGVLEALEEQRVPTASLLHYIAQSAMPQPAAQQREERIRRYDQLLRDKKQQLVPISMPDYDTARARLAARRGVGSVETADGYMGLCLEWLQFRPGCEVYLPCLVALLQPLQHVHLCADYAATKELLNRPATRGGEVRIWVYERIRQLNSGQLPPFRLQEGRVRVIHPLSLCDEATLARKDMIPLLNAFTHNTYFLHESTSFHAEDLATLLAKHRIRVLTKDGSVHTRGSMQGGWTNTSTTAQERFWREFTELSATARHVRETESSMLRNREIEEEIEVLEEKREECVVEQKEAASRMAQRAENGMWQTIHSSMETLSAQHKQAFQMALRQQASQLQNDSLLPLVAEWRARLEQKEQEAANCSARAASARTESELLEKQKAVLSEEWKRVDMSLQKHKEVVWEEEAIQECNDVAEEEESIARQLQKEEAEVQRCAEKVSGKGRQKRRKRVVETAEELRGVEAELKELKGKQAELVKEMGLLGVVGWSSPKQSLTAMRADVDKWSQMEQTIEEGYRCVDASVEALTQQTHALNQQTFATIRNSFAQYCKRLIPEKEIRMVAVNESSIEDGIVIQIRNNEDDQWKSTLMELSGGQKSLLSISLILAQIRRNPFCVYIFDEIDAALDEENTNRIVSLIKDETATLGIQVLSISHHEAFHAGAGTVIKVGTFHGD</sequence>